<organism evidence="1 2">
    <name type="scientific">Thlaspi arvense</name>
    <name type="common">Field penny-cress</name>
    <dbReference type="NCBI Taxonomy" id="13288"/>
    <lineage>
        <taxon>Eukaryota</taxon>
        <taxon>Viridiplantae</taxon>
        <taxon>Streptophyta</taxon>
        <taxon>Embryophyta</taxon>
        <taxon>Tracheophyta</taxon>
        <taxon>Spermatophyta</taxon>
        <taxon>Magnoliopsida</taxon>
        <taxon>eudicotyledons</taxon>
        <taxon>Gunneridae</taxon>
        <taxon>Pentapetalae</taxon>
        <taxon>rosids</taxon>
        <taxon>malvids</taxon>
        <taxon>Brassicales</taxon>
        <taxon>Brassicaceae</taxon>
        <taxon>Thlaspideae</taxon>
        <taxon>Thlaspi</taxon>
    </lineage>
</organism>
<protein>
    <submittedName>
        <fullName evidence="1">Uncharacterized protein</fullName>
    </submittedName>
</protein>
<proteinExistence type="predicted"/>
<dbReference type="Proteomes" id="UP000836841">
    <property type="component" value="Chromosome 3"/>
</dbReference>
<evidence type="ECO:0000313" key="2">
    <source>
        <dbReference type="Proteomes" id="UP000836841"/>
    </source>
</evidence>
<keyword evidence="2" id="KW-1185">Reference proteome</keyword>
<evidence type="ECO:0000313" key="1">
    <source>
        <dbReference type="EMBL" id="CAH2053833.1"/>
    </source>
</evidence>
<accession>A0AAU9RXB4</accession>
<gene>
    <name evidence="1" type="ORF">TAV2_LOCUS10843</name>
</gene>
<name>A0AAU9RXB4_THLAR</name>
<reference evidence="1 2" key="1">
    <citation type="submission" date="2022-03" db="EMBL/GenBank/DDBJ databases">
        <authorList>
            <person name="Nunn A."/>
            <person name="Chopra R."/>
            <person name="Nunn A."/>
            <person name="Contreras Garrido A."/>
        </authorList>
    </citation>
    <scope>NUCLEOTIDE SEQUENCE [LARGE SCALE GENOMIC DNA]</scope>
</reference>
<dbReference type="AlphaFoldDB" id="A0AAU9RXB4"/>
<sequence length="23" mass="2820">MRKFTPRFGVGILIWWILVLEML</sequence>
<dbReference type="EMBL" id="OU466859">
    <property type="protein sequence ID" value="CAH2053833.1"/>
    <property type="molecule type" value="Genomic_DNA"/>
</dbReference>